<gene>
    <name evidence="2" type="ORF">AMECASPLE_024555</name>
</gene>
<name>A0ABV1AAQ3_9TELE</name>
<feature type="region of interest" description="Disordered" evidence="1">
    <location>
        <begin position="49"/>
        <end position="70"/>
    </location>
</feature>
<comment type="caution">
    <text evidence="2">The sequence shown here is derived from an EMBL/GenBank/DDBJ whole genome shotgun (WGS) entry which is preliminary data.</text>
</comment>
<dbReference type="EMBL" id="JAHRIP010086990">
    <property type="protein sequence ID" value="MEQ2315644.1"/>
    <property type="molecule type" value="Genomic_DNA"/>
</dbReference>
<dbReference type="Proteomes" id="UP001469553">
    <property type="component" value="Unassembled WGS sequence"/>
</dbReference>
<evidence type="ECO:0000256" key="1">
    <source>
        <dbReference type="SAM" id="MobiDB-lite"/>
    </source>
</evidence>
<feature type="non-terminal residue" evidence="2">
    <location>
        <position position="1"/>
    </location>
</feature>
<reference evidence="2 3" key="1">
    <citation type="submission" date="2021-06" db="EMBL/GenBank/DDBJ databases">
        <authorList>
            <person name="Palmer J.M."/>
        </authorList>
    </citation>
    <scope>NUCLEOTIDE SEQUENCE [LARGE SCALE GENOMIC DNA]</scope>
    <source>
        <strain evidence="2 3">AS_MEX2019</strain>
        <tissue evidence="2">Muscle</tissue>
    </source>
</reference>
<protein>
    <submittedName>
        <fullName evidence="2">Uncharacterized protein</fullName>
    </submittedName>
</protein>
<evidence type="ECO:0000313" key="3">
    <source>
        <dbReference type="Proteomes" id="UP001469553"/>
    </source>
</evidence>
<sequence>SVTLLTLSWKIHLKLTRIMERGLLCWELQGGGECGITTKGLISTLERSTHGSAFPLQQNPESGRTHRQRS</sequence>
<evidence type="ECO:0000313" key="2">
    <source>
        <dbReference type="EMBL" id="MEQ2315644.1"/>
    </source>
</evidence>
<organism evidence="2 3">
    <name type="scientific">Ameca splendens</name>
    <dbReference type="NCBI Taxonomy" id="208324"/>
    <lineage>
        <taxon>Eukaryota</taxon>
        <taxon>Metazoa</taxon>
        <taxon>Chordata</taxon>
        <taxon>Craniata</taxon>
        <taxon>Vertebrata</taxon>
        <taxon>Euteleostomi</taxon>
        <taxon>Actinopterygii</taxon>
        <taxon>Neopterygii</taxon>
        <taxon>Teleostei</taxon>
        <taxon>Neoteleostei</taxon>
        <taxon>Acanthomorphata</taxon>
        <taxon>Ovalentaria</taxon>
        <taxon>Atherinomorphae</taxon>
        <taxon>Cyprinodontiformes</taxon>
        <taxon>Goodeidae</taxon>
        <taxon>Ameca</taxon>
    </lineage>
</organism>
<keyword evidence="3" id="KW-1185">Reference proteome</keyword>
<proteinExistence type="predicted"/>
<accession>A0ABV1AAQ3</accession>